<feature type="compositionally biased region" description="Polar residues" evidence="1">
    <location>
        <begin position="239"/>
        <end position="256"/>
    </location>
</feature>
<proteinExistence type="predicted"/>
<evidence type="ECO:0000256" key="1">
    <source>
        <dbReference type="SAM" id="MobiDB-lite"/>
    </source>
</evidence>
<gene>
    <name evidence="3" type="ORF">Glove_82g30</name>
</gene>
<name>A0A397JHF2_9GLOM</name>
<comment type="caution">
    <text evidence="3">The sequence shown here is derived from an EMBL/GenBank/DDBJ whole genome shotgun (WGS) entry which is preliminary data.</text>
</comment>
<dbReference type="Pfam" id="PF03732">
    <property type="entry name" value="Retrotrans_gag"/>
    <property type="match status" value="1"/>
</dbReference>
<dbReference type="EMBL" id="PQFF01000078">
    <property type="protein sequence ID" value="RHZ84393.1"/>
    <property type="molecule type" value="Genomic_DNA"/>
</dbReference>
<dbReference type="Proteomes" id="UP000266861">
    <property type="component" value="Unassembled WGS sequence"/>
</dbReference>
<evidence type="ECO:0000259" key="2">
    <source>
        <dbReference type="Pfam" id="PF03732"/>
    </source>
</evidence>
<accession>A0A397JHF2</accession>
<feature type="compositionally biased region" description="Polar residues" evidence="1">
    <location>
        <begin position="266"/>
        <end position="283"/>
    </location>
</feature>
<evidence type="ECO:0000313" key="3">
    <source>
        <dbReference type="EMBL" id="RHZ84393.1"/>
    </source>
</evidence>
<dbReference type="OrthoDB" id="2381171at2759"/>
<organism evidence="3 4">
    <name type="scientific">Diversispora epigaea</name>
    <dbReference type="NCBI Taxonomy" id="1348612"/>
    <lineage>
        <taxon>Eukaryota</taxon>
        <taxon>Fungi</taxon>
        <taxon>Fungi incertae sedis</taxon>
        <taxon>Mucoromycota</taxon>
        <taxon>Glomeromycotina</taxon>
        <taxon>Glomeromycetes</taxon>
        <taxon>Diversisporales</taxon>
        <taxon>Diversisporaceae</taxon>
        <taxon>Diversispora</taxon>
    </lineage>
</organism>
<feature type="domain" description="Retrotransposon gag" evidence="2">
    <location>
        <begin position="394"/>
        <end position="480"/>
    </location>
</feature>
<reference evidence="3 4" key="1">
    <citation type="submission" date="2018-08" db="EMBL/GenBank/DDBJ databases">
        <title>Genome and evolution of the arbuscular mycorrhizal fungus Diversispora epigaea (formerly Glomus versiforme) and its bacterial endosymbionts.</title>
        <authorList>
            <person name="Sun X."/>
            <person name="Fei Z."/>
            <person name="Harrison M."/>
        </authorList>
    </citation>
    <scope>NUCLEOTIDE SEQUENCE [LARGE SCALE GENOMIC DNA]</scope>
    <source>
        <strain evidence="3 4">IT104</strain>
    </source>
</reference>
<dbReference type="PANTHER" id="PTHR33223:SF6">
    <property type="entry name" value="CCHC-TYPE DOMAIN-CONTAINING PROTEIN"/>
    <property type="match status" value="1"/>
</dbReference>
<evidence type="ECO:0000313" key="4">
    <source>
        <dbReference type="Proteomes" id="UP000266861"/>
    </source>
</evidence>
<keyword evidence="4" id="KW-1185">Reference proteome</keyword>
<dbReference type="InterPro" id="IPR005162">
    <property type="entry name" value="Retrotrans_gag_dom"/>
</dbReference>
<feature type="region of interest" description="Disordered" evidence="1">
    <location>
        <begin position="203"/>
        <end position="291"/>
    </location>
</feature>
<feature type="compositionally biased region" description="Basic residues" evidence="1">
    <location>
        <begin position="214"/>
        <end position="224"/>
    </location>
</feature>
<sequence length="503" mass="59084">MVIAKRRNDCVDEAIKQKNEALSEIVEHELSREEKNPNYEVTYTLKDLNRVKDHLDLIKHHVWIRDNILVDNGRTVFNIPTNSYLTSRTYLLVKNKPPSVTIWCLLAETQKEIILLMVIAKRRNDCVDEAIKQKNEALSEIVEHELSREEKNPNYEVTYTLKDLNRVKDHLDLIKHHVWIRDNILVDNGRTVFNIPTKRTVQRLTPEEREQRRQRYRQRRLKRQIQRENQNPVIVRLPASNSTTTFPSATVGTFGTTPRHRRRSNETPQSFSQAVSSRQSPEQVTPRVVTPPNNWDQLQNIQTFYQLLDFNLINQQLAEANFSASDSSDSSDTEDEMANTIIDYLEDNLHNNTSLRVDPFYGDGTQDPLQWMIHFEKIARSNAWDEAKKIRKYVTYLEDDAEEWHDEIVTNDMADWAAWRTGFVEKYCNTRWKNKWLRELENNRQRPGETVDAYYARFKRLVKRVDINVNQHKRLFIKGLLSHIAPLITMQAPATLAAALEKA</sequence>
<dbReference type="AlphaFoldDB" id="A0A397JHF2"/>
<dbReference type="PANTHER" id="PTHR33223">
    <property type="entry name" value="CCHC-TYPE DOMAIN-CONTAINING PROTEIN"/>
    <property type="match status" value="1"/>
</dbReference>
<protein>
    <recommendedName>
        <fullName evidence="2">Retrotransposon gag domain-containing protein</fullName>
    </recommendedName>
</protein>